<sequence length="200" mass="22371">MKWVIATEDLPSEAVAERLVEQTGGTIDLRFGEKGNGYLRANMGKFRQLAVRHPTLILPDLDQTPCAPELRAKWQLGPELPERLSFRVVVREIESWLLADQVGISNFLGVSAARITVRPDEIRDPKAELLKLVSKSTREMKADLLPARSASARVGVNYNARLVQFVRNVWSPERACVNSPSLARARKNICEIAARLRSDS</sequence>
<proteinExistence type="predicted"/>
<evidence type="ECO:0000313" key="2">
    <source>
        <dbReference type="Proteomes" id="UP000241074"/>
    </source>
</evidence>
<dbReference type="EMBL" id="CP027860">
    <property type="protein sequence ID" value="AVP98296.1"/>
    <property type="molecule type" value="Genomic_DNA"/>
</dbReference>
<organism evidence="1 2">
    <name type="scientific">Ahniella affigens</name>
    <dbReference type="NCBI Taxonomy" id="2021234"/>
    <lineage>
        <taxon>Bacteria</taxon>
        <taxon>Pseudomonadati</taxon>
        <taxon>Pseudomonadota</taxon>
        <taxon>Gammaproteobacteria</taxon>
        <taxon>Lysobacterales</taxon>
        <taxon>Rhodanobacteraceae</taxon>
        <taxon>Ahniella</taxon>
    </lineage>
</organism>
<evidence type="ECO:0008006" key="3">
    <source>
        <dbReference type="Google" id="ProtNLM"/>
    </source>
</evidence>
<reference evidence="1 2" key="1">
    <citation type="submission" date="2018-03" db="EMBL/GenBank/DDBJ databases">
        <title>Ahniella affigens gen. nov., sp. nov., a gammaproteobacterium isolated from sandy soil near a stream.</title>
        <authorList>
            <person name="Ko Y."/>
            <person name="Kim J.-H."/>
        </authorList>
    </citation>
    <scope>NUCLEOTIDE SEQUENCE [LARGE SCALE GENOMIC DNA]</scope>
    <source>
        <strain evidence="1 2">D13</strain>
    </source>
</reference>
<reference evidence="1 2" key="2">
    <citation type="submission" date="2018-03" db="EMBL/GenBank/DDBJ databases">
        <authorList>
            <person name="Keele B.F."/>
        </authorList>
    </citation>
    <scope>NUCLEOTIDE SEQUENCE [LARGE SCALE GENOMIC DNA]</scope>
    <source>
        <strain evidence="1 2">D13</strain>
    </source>
</reference>
<keyword evidence="2" id="KW-1185">Reference proteome</keyword>
<evidence type="ECO:0000313" key="1">
    <source>
        <dbReference type="EMBL" id="AVP98296.1"/>
    </source>
</evidence>
<dbReference type="AlphaFoldDB" id="A0A2P1PTX7"/>
<dbReference type="Proteomes" id="UP000241074">
    <property type="component" value="Chromosome"/>
</dbReference>
<gene>
    <name evidence="1" type="ORF">C7S18_14325</name>
</gene>
<name>A0A2P1PTX7_9GAMM</name>
<dbReference type="KEGG" id="xba:C7S18_14325"/>
<accession>A0A2P1PTX7</accession>
<protein>
    <recommendedName>
        <fullName evidence="3">DUF4276 domain-containing protein</fullName>
    </recommendedName>
</protein>